<name>A0ABZ3D4T6_9PROT</name>
<dbReference type="InterPro" id="IPR050584">
    <property type="entry name" value="Cholesterol_7-desaturase"/>
</dbReference>
<evidence type="ECO:0000256" key="4">
    <source>
        <dbReference type="ARBA" id="ARBA00023004"/>
    </source>
</evidence>
<dbReference type="Proteomes" id="UP001449795">
    <property type="component" value="Chromosome"/>
</dbReference>
<feature type="domain" description="Rieske" evidence="6">
    <location>
        <begin position="10"/>
        <end position="113"/>
    </location>
</feature>
<reference evidence="7 8" key="1">
    <citation type="submission" date="2024-04" db="EMBL/GenBank/DDBJ databases">
        <title>Complete genome sequence of Nguyenibacter vanlangesis HBCM-1154, a strain capable of nitrogen fixation, IAA production, and phosphorus solubilization isolated from sugarcane soil.</title>
        <authorList>
            <person name="MY HANH P."/>
        </authorList>
    </citation>
    <scope>NUCLEOTIDE SEQUENCE [LARGE SCALE GENOMIC DNA]</scope>
    <source>
        <strain evidence="7 8">HBCM 1154</strain>
    </source>
</reference>
<keyword evidence="4" id="KW-0408">Iron</keyword>
<keyword evidence="2" id="KW-0479">Metal-binding</keyword>
<keyword evidence="8" id="KW-1185">Reference proteome</keyword>
<dbReference type="SUPFAM" id="SSF50022">
    <property type="entry name" value="ISP domain"/>
    <property type="match status" value="1"/>
</dbReference>
<evidence type="ECO:0000256" key="3">
    <source>
        <dbReference type="ARBA" id="ARBA00023002"/>
    </source>
</evidence>
<dbReference type="PANTHER" id="PTHR21266">
    <property type="entry name" value="IRON-SULFUR DOMAIN CONTAINING PROTEIN"/>
    <property type="match status" value="1"/>
</dbReference>
<organism evidence="7 8">
    <name type="scientific">Nguyenibacter vanlangensis</name>
    <dbReference type="NCBI Taxonomy" id="1216886"/>
    <lineage>
        <taxon>Bacteria</taxon>
        <taxon>Pseudomonadati</taxon>
        <taxon>Pseudomonadota</taxon>
        <taxon>Alphaproteobacteria</taxon>
        <taxon>Acetobacterales</taxon>
        <taxon>Acetobacteraceae</taxon>
        <taxon>Nguyenibacter</taxon>
    </lineage>
</organism>
<dbReference type="InterPro" id="IPR017941">
    <property type="entry name" value="Rieske_2Fe-2S"/>
</dbReference>
<accession>A0ABZ3D4T6</accession>
<gene>
    <name evidence="7" type="ORF">AAC691_21540</name>
</gene>
<evidence type="ECO:0000259" key="6">
    <source>
        <dbReference type="PROSITE" id="PS51296"/>
    </source>
</evidence>
<dbReference type="Pfam" id="PF00355">
    <property type="entry name" value="Rieske"/>
    <property type="match status" value="1"/>
</dbReference>
<dbReference type="EMBL" id="CP152276">
    <property type="protein sequence ID" value="XAE42782.1"/>
    <property type="molecule type" value="Genomic_DNA"/>
</dbReference>
<evidence type="ECO:0000256" key="5">
    <source>
        <dbReference type="ARBA" id="ARBA00023014"/>
    </source>
</evidence>
<evidence type="ECO:0000313" key="8">
    <source>
        <dbReference type="Proteomes" id="UP001449795"/>
    </source>
</evidence>
<dbReference type="PROSITE" id="PS51296">
    <property type="entry name" value="RIESKE"/>
    <property type="match status" value="1"/>
</dbReference>
<evidence type="ECO:0000256" key="1">
    <source>
        <dbReference type="ARBA" id="ARBA00022714"/>
    </source>
</evidence>
<evidence type="ECO:0000256" key="2">
    <source>
        <dbReference type="ARBA" id="ARBA00022723"/>
    </source>
</evidence>
<protein>
    <submittedName>
        <fullName evidence="7">Rieske 2Fe-2S domain-containing protein</fullName>
    </submittedName>
</protein>
<keyword evidence="3" id="KW-0560">Oxidoreductase</keyword>
<dbReference type="Gene3D" id="2.102.10.10">
    <property type="entry name" value="Rieske [2Fe-2S] iron-sulphur domain"/>
    <property type="match status" value="1"/>
</dbReference>
<dbReference type="PANTHER" id="PTHR21266:SF60">
    <property type="entry name" value="3-KETOSTEROID-9-ALPHA-MONOOXYGENASE, OXYGENASE COMPONENT"/>
    <property type="match status" value="1"/>
</dbReference>
<evidence type="ECO:0000313" key="7">
    <source>
        <dbReference type="EMBL" id="XAE42782.1"/>
    </source>
</evidence>
<keyword evidence="5" id="KW-0411">Iron-sulfur</keyword>
<keyword evidence="1" id="KW-0001">2Fe-2S</keyword>
<dbReference type="RefSeq" id="WP_342628419.1">
    <property type="nucleotide sequence ID" value="NZ_CP152276.1"/>
</dbReference>
<sequence>MTADPGDGWHALMLAMDLEPGSVAGCVLRGRELAVWRDARGVAHVWDDRCPHRGMRLSLGFLREGTLACLYHGWRFGPDGRCAHIPAHPELSPPATIRAAPWAAVERHGLIWARPVAEGAEVPGVEIGADGHVWTGAWTGVRSLRVGAPAERVAGVIGLAAGRLAGVLDRDVHGAVLAAILPVDGDACMLHVLAGSMAGAARLHALADWARDMRGCAEEAA</sequence>
<dbReference type="InterPro" id="IPR036922">
    <property type="entry name" value="Rieske_2Fe-2S_sf"/>
</dbReference>
<proteinExistence type="predicted"/>